<proteinExistence type="predicted"/>
<organism evidence="2 3">
    <name type="scientific">Cymbomonas tetramitiformis</name>
    <dbReference type="NCBI Taxonomy" id="36881"/>
    <lineage>
        <taxon>Eukaryota</taxon>
        <taxon>Viridiplantae</taxon>
        <taxon>Chlorophyta</taxon>
        <taxon>Pyramimonadophyceae</taxon>
        <taxon>Pyramimonadales</taxon>
        <taxon>Pyramimonadaceae</taxon>
        <taxon>Cymbomonas</taxon>
    </lineage>
</organism>
<feature type="region of interest" description="Disordered" evidence="1">
    <location>
        <begin position="1"/>
        <end position="105"/>
    </location>
</feature>
<feature type="compositionally biased region" description="Basic and acidic residues" evidence="1">
    <location>
        <begin position="73"/>
        <end position="95"/>
    </location>
</feature>
<sequence>MSSEAPVWLSGSGTLSPKGIRKWEPNAPFDASSSRNETLTRTYDARSDPHLSSSFRSKIKMLQDDQTGAKSYSSERDRQHEIMENARGSEQERRGTQLSGLSGRRPELYQRTWDLQADQKAYYPSLLSAGGADLCPIKKTLQIDPSPDKVPNHSLLACSTATFDVGSLRSDLRKSMGSGTMMSNDSVLSATLRKHLCSPHQTTVDI</sequence>
<accession>A0AAE0C958</accession>
<dbReference type="Proteomes" id="UP001190700">
    <property type="component" value="Unassembled WGS sequence"/>
</dbReference>
<protein>
    <submittedName>
        <fullName evidence="2">Uncharacterized protein</fullName>
    </submittedName>
</protein>
<dbReference type="AlphaFoldDB" id="A0AAE0C958"/>
<gene>
    <name evidence="2" type="ORF">CYMTET_39912</name>
</gene>
<reference evidence="2 3" key="1">
    <citation type="journal article" date="2015" name="Genome Biol. Evol.">
        <title>Comparative Genomics of a Bacterivorous Green Alga Reveals Evolutionary Causalities and Consequences of Phago-Mixotrophic Mode of Nutrition.</title>
        <authorList>
            <person name="Burns J.A."/>
            <person name="Paasch A."/>
            <person name="Narechania A."/>
            <person name="Kim E."/>
        </authorList>
    </citation>
    <scope>NUCLEOTIDE SEQUENCE [LARGE SCALE GENOMIC DNA]</scope>
    <source>
        <strain evidence="2 3">PLY_AMNH</strain>
    </source>
</reference>
<dbReference type="EMBL" id="LGRX02026533">
    <property type="protein sequence ID" value="KAK3250721.1"/>
    <property type="molecule type" value="Genomic_DNA"/>
</dbReference>
<comment type="caution">
    <text evidence="2">The sequence shown here is derived from an EMBL/GenBank/DDBJ whole genome shotgun (WGS) entry which is preliminary data.</text>
</comment>
<evidence type="ECO:0000256" key="1">
    <source>
        <dbReference type="SAM" id="MobiDB-lite"/>
    </source>
</evidence>
<keyword evidence="3" id="KW-1185">Reference proteome</keyword>
<evidence type="ECO:0000313" key="3">
    <source>
        <dbReference type="Proteomes" id="UP001190700"/>
    </source>
</evidence>
<feature type="compositionally biased region" description="Polar residues" evidence="1">
    <location>
        <begin position="31"/>
        <end position="41"/>
    </location>
</feature>
<evidence type="ECO:0000313" key="2">
    <source>
        <dbReference type="EMBL" id="KAK3250721.1"/>
    </source>
</evidence>
<name>A0AAE0C958_9CHLO</name>